<keyword evidence="2" id="KW-1185">Reference proteome</keyword>
<dbReference type="RefSeq" id="WP_256551533.1">
    <property type="nucleotide sequence ID" value="NZ_CP101751.1"/>
</dbReference>
<proteinExistence type="predicted"/>
<evidence type="ECO:0000313" key="1">
    <source>
        <dbReference type="EMBL" id="UUC45850.1"/>
    </source>
</evidence>
<evidence type="ECO:0008006" key="3">
    <source>
        <dbReference type="Google" id="ProtNLM"/>
    </source>
</evidence>
<dbReference type="EMBL" id="CP101751">
    <property type="protein sequence ID" value="UUC45850.1"/>
    <property type="molecule type" value="Genomic_DNA"/>
</dbReference>
<reference evidence="1" key="1">
    <citation type="submission" date="2022-07" db="EMBL/GenBank/DDBJ databases">
        <title>Isolation, identification, and degradation of a PFOSA degrading strain from sewage treatment plant.</title>
        <authorList>
            <person name="Zhang L."/>
            <person name="Huo Y."/>
        </authorList>
    </citation>
    <scope>NUCLEOTIDE SEQUENCE</scope>
    <source>
        <strain evidence="1">C1</strain>
    </source>
</reference>
<dbReference type="Proteomes" id="UP001059844">
    <property type="component" value="Chromosome"/>
</dbReference>
<organism evidence="1 2">
    <name type="scientific">Flavobacterium cerinum</name>
    <dbReference type="NCBI Taxonomy" id="2502784"/>
    <lineage>
        <taxon>Bacteria</taxon>
        <taxon>Pseudomonadati</taxon>
        <taxon>Bacteroidota</taxon>
        <taxon>Flavobacteriia</taxon>
        <taxon>Flavobacteriales</taxon>
        <taxon>Flavobacteriaceae</taxon>
        <taxon>Flavobacterium</taxon>
    </lineage>
</organism>
<evidence type="ECO:0000313" key="2">
    <source>
        <dbReference type="Proteomes" id="UP001059844"/>
    </source>
</evidence>
<gene>
    <name evidence="1" type="ORF">NOX80_01285</name>
</gene>
<name>A0ABY5IST0_9FLAO</name>
<sequence length="136" mass="15889">MTPQQDDPTLTAHLFSKEMLAFGYLLDFSLQSLESEIDRILETSPINSLDEQFDLEPKLTAYIGETMCQKLNGVWSGPFYSHKKWIGNNYYFCKITIGEHDFYPDHFIGYYLANSKKDAGTFKDFFIRTLAEWRMT</sequence>
<accession>A0ABY5IST0</accession>
<protein>
    <recommendedName>
        <fullName evidence="3">SMI1/KNR4 family protein</fullName>
    </recommendedName>
</protein>